<dbReference type="SFLD" id="SFLDS00003">
    <property type="entry name" value="Haloacid_Dehalogenase"/>
    <property type="match status" value="1"/>
</dbReference>
<dbReference type="PRINTS" id="PR00413">
    <property type="entry name" value="HADHALOGNASE"/>
</dbReference>
<dbReference type="InterPro" id="IPR036412">
    <property type="entry name" value="HAD-like_sf"/>
</dbReference>
<sequence>MVSKSSEARTLQALIFDVDGTLAETERDGHRPAFNQAFAEAGLDWDWSPEQYDELLAVSGGKQRMRTYAEQSSDFQLPPRFADLDDFIEQVHGVKTQYFQDAIAAGEIPLRPGVERLIRQAREAGVRLAISTTTRPENVEALIKSQLGEDSLSWFDAISAGDMVSDKKPAPDVYQLALSELGIPAAHCLAIEDNRNGLLAAVEAGLTTVVTVEPYSRQQDLTEAALVLDNLGEPDQPFTVMAGNSYGHTYLDLALAEKLLAAD</sequence>
<dbReference type="Gene3D" id="3.40.50.1000">
    <property type="entry name" value="HAD superfamily/HAD-like"/>
    <property type="match status" value="1"/>
</dbReference>
<dbReference type="SUPFAM" id="SSF56784">
    <property type="entry name" value="HAD-like"/>
    <property type="match status" value="1"/>
</dbReference>
<dbReference type="InterPro" id="IPR023214">
    <property type="entry name" value="HAD_sf"/>
</dbReference>
<evidence type="ECO:0000313" key="1">
    <source>
        <dbReference type="EMBL" id="MBE9076116.1"/>
    </source>
</evidence>
<proteinExistence type="predicted"/>
<dbReference type="EMBL" id="JADEXG010000003">
    <property type="protein sequence ID" value="MBE9076116.1"/>
    <property type="molecule type" value="Genomic_DNA"/>
</dbReference>
<name>A0A8J7DK94_9CYAN</name>
<dbReference type="Pfam" id="PF00702">
    <property type="entry name" value="Hydrolase"/>
    <property type="match status" value="1"/>
</dbReference>
<gene>
    <name evidence="1" type="ORF">IQ241_02205</name>
</gene>
<dbReference type="InterPro" id="IPR006439">
    <property type="entry name" value="HAD-SF_hydro_IA"/>
</dbReference>
<reference evidence="1" key="1">
    <citation type="submission" date="2020-10" db="EMBL/GenBank/DDBJ databases">
        <authorList>
            <person name="Castelo-Branco R."/>
            <person name="Eusebio N."/>
            <person name="Adriana R."/>
            <person name="Vieira A."/>
            <person name="Brugerolle De Fraissinette N."/>
            <person name="Rezende De Castro R."/>
            <person name="Schneider M.P."/>
            <person name="Vasconcelos V."/>
            <person name="Leao P.N."/>
        </authorList>
    </citation>
    <scope>NUCLEOTIDE SEQUENCE</scope>
    <source>
        <strain evidence="1">LEGE 07310</strain>
    </source>
</reference>
<dbReference type="Proteomes" id="UP000636505">
    <property type="component" value="Unassembled WGS sequence"/>
</dbReference>
<dbReference type="SFLD" id="SFLDG01129">
    <property type="entry name" value="C1.5:_HAD__Beta-PGM__Phosphata"/>
    <property type="match status" value="1"/>
</dbReference>
<dbReference type="InterPro" id="IPR044999">
    <property type="entry name" value="CbbY-like"/>
</dbReference>
<dbReference type="PANTHER" id="PTHR42896">
    <property type="entry name" value="XYLULOSE-1,5-BISPHOSPHATE (XUBP) PHOSPHATASE"/>
    <property type="match status" value="1"/>
</dbReference>
<keyword evidence="2" id="KW-1185">Reference proteome</keyword>
<dbReference type="SFLD" id="SFLDG01135">
    <property type="entry name" value="C1.5.6:_HAD__Beta-PGM__Phospha"/>
    <property type="match status" value="1"/>
</dbReference>
<evidence type="ECO:0000313" key="2">
    <source>
        <dbReference type="Proteomes" id="UP000636505"/>
    </source>
</evidence>
<dbReference type="AlphaFoldDB" id="A0A8J7DK94"/>
<protein>
    <submittedName>
        <fullName evidence="1">HAD-IA family hydrolase</fullName>
    </submittedName>
</protein>
<accession>A0A8J7DK94</accession>
<keyword evidence="1" id="KW-0378">Hydrolase</keyword>
<dbReference type="RefSeq" id="WP_193904770.1">
    <property type="nucleotide sequence ID" value="NZ_JADEXG010000003.1"/>
</dbReference>
<dbReference type="NCBIfam" id="TIGR01509">
    <property type="entry name" value="HAD-SF-IA-v3"/>
    <property type="match status" value="1"/>
</dbReference>
<dbReference type="PANTHER" id="PTHR42896:SF2">
    <property type="entry name" value="CBBY-LIKE PROTEIN"/>
    <property type="match status" value="1"/>
</dbReference>
<dbReference type="SFLD" id="SFLDF00035">
    <property type="entry name" value="phosphoglycolate_phosphatase"/>
    <property type="match status" value="1"/>
</dbReference>
<organism evidence="1 2">
    <name type="scientific">Vasconcelosia minhoensis LEGE 07310</name>
    <dbReference type="NCBI Taxonomy" id="915328"/>
    <lineage>
        <taxon>Bacteria</taxon>
        <taxon>Bacillati</taxon>
        <taxon>Cyanobacteriota</taxon>
        <taxon>Cyanophyceae</taxon>
        <taxon>Nodosilineales</taxon>
        <taxon>Cymatolegaceae</taxon>
        <taxon>Vasconcelosia</taxon>
        <taxon>Vasconcelosia minhoensis</taxon>
    </lineage>
</organism>
<dbReference type="InterPro" id="IPR023198">
    <property type="entry name" value="PGP-like_dom2"/>
</dbReference>
<dbReference type="Gene3D" id="1.10.150.240">
    <property type="entry name" value="Putative phosphatase, domain 2"/>
    <property type="match status" value="1"/>
</dbReference>
<dbReference type="GO" id="GO:0016787">
    <property type="term" value="F:hydrolase activity"/>
    <property type="evidence" value="ECO:0007669"/>
    <property type="project" value="UniProtKB-KW"/>
</dbReference>
<comment type="caution">
    <text evidence="1">The sequence shown here is derived from an EMBL/GenBank/DDBJ whole genome shotgun (WGS) entry which is preliminary data.</text>
</comment>